<evidence type="ECO:0000313" key="6">
    <source>
        <dbReference type="Proteomes" id="UP001228376"/>
    </source>
</evidence>
<dbReference type="PANTHER" id="PTHR11527">
    <property type="entry name" value="HEAT-SHOCK PROTEIN 20 FAMILY MEMBER"/>
    <property type="match status" value="1"/>
</dbReference>
<dbReference type="PROSITE" id="PS01031">
    <property type="entry name" value="SHSP"/>
    <property type="match status" value="1"/>
</dbReference>
<dbReference type="EMBL" id="JAROCA020000003">
    <property type="protein sequence ID" value="MDY0407067.1"/>
    <property type="molecule type" value="Genomic_DNA"/>
</dbReference>
<feature type="domain" description="SHSP" evidence="3">
    <location>
        <begin position="32"/>
        <end position="145"/>
    </location>
</feature>
<comment type="caution">
    <text evidence="5">The sequence shown here is derived from an EMBL/GenBank/DDBJ whole genome shotgun (WGS) entry which is preliminary data.</text>
</comment>
<dbReference type="Gene3D" id="2.60.40.790">
    <property type="match status" value="1"/>
</dbReference>
<protein>
    <submittedName>
        <fullName evidence="5">Hsp20/alpha crystallin family protein</fullName>
    </submittedName>
</protein>
<dbReference type="InterPro" id="IPR002068">
    <property type="entry name" value="A-crystallin/Hsp20_dom"/>
</dbReference>
<evidence type="ECO:0000313" key="5">
    <source>
        <dbReference type="EMBL" id="MDY0407067.1"/>
    </source>
</evidence>
<organism evidence="5 6">
    <name type="scientific">Tigheibacillus jepli</name>
    <dbReference type="NCBI Taxonomy" id="3035914"/>
    <lineage>
        <taxon>Bacteria</taxon>
        <taxon>Bacillati</taxon>
        <taxon>Bacillota</taxon>
        <taxon>Bacilli</taxon>
        <taxon>Bacillales</taxon>
        <taxon>Bacillaceae</taxon>
        <taxon>Tigheibacillus</taxon>
    </lineage>
</organism>
<dbReference type="Pfam" id="PF00011">
    <property type="entry name" value="HSP20"/>
    <property type="match status" value="1"/>
</dbReference>
<feature type="domain" description="CS" evidence="4">
    <location>
        <begin position="36"/>
        <end position="141"/>
    </location>
</feature>
<dbReference type="CDD" id="cd06464">
    <property type="entry name" value="ACD_sHsps-like"/>
    <property type="match status" value="1"/>
</dbReference>
<reference evidence="5 6" key="1">
    <citation type="submission" date="2023-10" db="EMBL/GenBank/DDBJ databases">
        <title>179-bfca-hs.</title>
        <authorList>
            <person name="Miliotis G."/>
            <person name="Sengupta P."/>
            <person name="Hameed A."/>
            <person name="Chuvochina M."/>
            <person name="Mcdonagh F."/>
            <person name="Simpson A.C."/>
            <person name="Singh N.K."/>
            <person name="Rekha P.D."/>
            <person name="Raman K."/>
            <person name="Hugenholtz P."/>
            <person name="Venkateswaran K."/>
        </authorList>
    </citation>
    <scope>NUCLEOTIDE SEQUENCE [LARGE SCALE GENOMIC DNA]</scope>
    <source>
        <strain evidence="5 6">179-BFC-A-HS</strain>
    </source>
</reference>
<dbReference type="SUPFAM" id="SSF49764">
    <property type="entry name" value="HSP20-like chaperones"/>
    <property type="match status" value="1"/>
</dbReference>
<comment type="similarity">
    <text evidence="1 2">Belongs to the small heat shock protein (HSP20) family.</text>
</comment>
<accession>A0ABU5CML0</accession>
<proteinExistence type="inferred from homology"/>
<evidence type="ECO:0000256" key="2">
    <source>
        <dbReference type="RuleBase" id="RU003616"/>
    </source>
</evidence>
<dbReference type="RefSeq" id="WP_306065773.1">
    <property type="nucleotide sequence ID" value="NZ_JAROCA020000003.1"/>
</dbReference>
<dbReference type="Proteomes" id="UP001228376">
    <property type="component" value="Unassembled WGS sequence"/>
</dbReference>
<dbReference type="InterPro" id="IPR031107">
    <property type="entry name" value="Small_HSP"/>
</dbReference>
<evidence type="ECO:0000259" key="4">
    <source>
        <dbReference type="PROSITE" id="PS51203"/>
    </source>
</evidence>
<dbReference type="InterPro" id="IPR008978">
    <property type="entry name" value="HSP20-like_chaperone"/>
</dbReference>
<dbReference type="InterPro" id="IPR007052">
    <property type="entry name" value="CS_dom"/>
</dbReference>
<evidence type="ECO:0000256" key="1">
    <source>
        <dbReference type="PROSITE-ProRule" id="PRU00285"/>
    </source>
</evidence>
<gene>
    <name evidence="5" type="ORF">P5G51_018545</name>
</gene>
<name>A0ABU5CML0_9BACI</name>
<dbReference type="PROSITE" id="PS51203">
    <property type="entry name" value="CS"/>
    <property type="match status" value="1"/>
</dbReference>
<keyword evidence="6" id="KW-1185">Reference proteome</keyword>
<sequence>MSLVPYEPFRQLSNMRRDFDHFFSDFPAMFGPEHGMGHIHVDVHETAQEVVATCDIPGLEKKEDVQLSVENNMLQINGTIRRSNEVNEENMSRKERFVGQFHRSVSLPSPVSSEGVTASYKNGVLEVRMPKKHEANQSKIDVQFH</sequence>
<evidence type="ECO:0000259" key="3">
    <source>
        <dbReference type="PROSITE" id="PS01031"/>
    </source>
</evidence>